<dbReference type="AlphaFoldDB" id="A0A1G1KWW3"/>
<feature type="transmembrane region" description="Helical" evidence="8">
    <location>
        <begin position="407"/>
        <end position="425"/>
    </location>
</feature>
<dbReference type="EMBL" id="MHFR01000042">
    <property type="protein sequence ID" value="OGW97410.1"/>
    <property type="molecule type" value="Genomic_DNA"/>
</dbReference>
<keyword evidence="5 8" id="KW-0067">ATP-binding</keyword>
<feature type="transmembrane region" description="Helical" evidence="8">
    <location>
        <begin position="150"/>
        <end position="169"/>
    </location>
</feature>
<evidence type="ECO:0000256" key="4">
    <source>
        <dbReference type="ARBA" id="ARBA00022741"/>
    </source>
</evidence>
<evidence type="ECO:0000313" key="10">
    <source>
        <dbReference type="Proteomes" id="UP000178187"/>
    </source>
</evidence>
<feature type="transmembrane region" description="Helical" evidence="8">
    <location>
        <begin position="287"/>
        <end position="307"/>
    </location>
</feature>
<keyword evidence="4 8" id="KW-0547">Nucleotide-binding</keyword>
<evidence type="ECO:0000256" key="2">
    <source>
        <dbReference type="ARBA" id="ARBA00022448"/>
    </source>
</evidence>
<protein>
    <recommendedName>
        <fullName evidence="8">ADP,ATP carrier protein</fullName>
    </recommendedName>
</protein>
<comment type="caution">
    <text evidence="9">The sequence shown here is derived from an EMBL/GenBank/DDBJ whole genome shotgun (WGS) entry which is preliminary data.</text>
</comment>
<sequence>MIDWITRVIQPIVPIKREEWTKSILMFFYFFFTITTLYILKPIRNSIFLEEHGASSLRYAYMGEVVFLSVIAFFYAKIANCFKRKNILVSITISFFLVNSLIFWVIFKLGWAKWVAFFFYIWVASYSITVVTQFWTVANDLFNVDEAKRLFGFISSGGGLGGMFGGWITDKTALVLGSENLLFIVAGCLLISIVFVNSIWKKEEPAFNHQLDQERLTAQRQPDQGSHVKDYTKKAWKVIFDTRYILLITALVVITKVASTLIDNQFNAVVELNIAGKDLKTKFFGNFFYYLNFITFILQLLIASRVLRYFGIGIPLVMLPVGLLFGAGLTSFIPILFFAQFTKIFDGSMNYSISHLSKEILYLPIPLNVRYRVKPIIDMLAYRASKMIAGLLIIIVSFIFPITDEKLGYVVLFLVPVWLAIIWATRREYLLTIKKLISKVRKQKKVSSAVQNRAIEALTTLEGERSYKNLRKLLVHRSSAAEKISSTACLALYSGASNIDRVRQLAHEMIRYEALELKEINMEELDQMLCRTDFEKPTVLDDCLAKLLEQDERYQGDLKVLFQEHESRLLLQIINFLRNPKEEIANKHKAVLILTLLRTQGAVDVLLENLKFSEDHSYRFILIQGLNRIWAKEKGVLISPTIVKKEMIKEIHEYKAIDSVYWEYKDRKNVIRTEEDYLMATLHVIREEAVERISRLLALLYESDLIRLIYDRFSDGDAEKHIRANALELLRHVAEPGILRMLKPVIDPKHKKISDKTLEEILKRFVGGRDNWLVICGLFLILELHLKHLYPSIQEKTASESPLIRETAEIILAKSAGDDKNLR</sequence>
<keyword evidence="7 8" id="KW-0472">Membrane</keyword>
<evidence type="ECO:0000256" key="7">
    <source>
        <dbReference type="ARBA" id="ARBA00023136"/>
    </source>
</evidence>
<feature type="transmembrane region" description="Helical" evidence="8">
    <location>
        <begin position="181"/>
        <end position="200"/>
    </location>
</feature>
<dbReference type="InterPro" id="IPR036259">
    <property type="entry name" value="MFS_trans_sf"/>
</dbReference>
<feature type="transmembrane region" description="Helical" evidence="8">
    <location>
        <begin position="313"/>
        <end position="339"/>
    </location>
</feature>
<evidence type="ECO:0000256" key="5">
    <source>
        <dbReference type="ARBA" id="ARBA00022840"/>
    </source>
</evidence>
<organism evidence="9 10">
    <name type="scientific">Candidatus Danuiimicrobium aquiferis</name>
    <dbReference type="NCBI Taxonomy" id="1801832"/>
    <lineage>
        <taxon>Bacteria</taxon>
        <taxon>Pseudomonadati</taxon>
        <taxon>Candidatus Omnitrophota</taxon>
        <taxon>Candidatus Danuiimicrobium</taxon>
    </lineage>
</organism>
<name>A0A1G1KWW3_9BACT</name>
<dbReference type="GO" id="GO:0005524">
    <property type="term" value="F:ATP binding"/>
    <property type="evidence" value="ECO:0007669"/>
    <property type="project" value="UniProtKB-KW"/>
</dbReference>
<dbReference type="SUPFAM" id="SSF48371">
    <property type="entry name" value="ARM repeat"/>
    <property type="match status" value="1"/>
</dbReference>
<evidence type="ECO:0000256" key="3">
    <source>
        <dbReference type="ARBA" id="ARBA00022692"/>
    </source>
</evidence>
<dbReference type="InterPro" id="IPR004667">
    <property type="entry name" value="ADP_ATP_car_bac_type"/>
</dbReference>
<feature type="transmembrane region" description="Helical" evidence="8">
    <location>
        <begin position="20"/>
        <end position="39"/>
    </location>
</feature>
<dbReference type="SUPFAM" id="SSF103473">
    <property type="entry name" value="MFS general substrate transporter"/>
    <property type="match status" value="1"/>
</dbReference>
<evidence type="ECO:0000256" key="1">
    <source>
        <dbReference type="ARBA" id="ARBA00004141"/>
    </source>
</evidence>
<proteinExistence type="inferred from homology"/>
<feature type="transmembrane region" description="Helical" evidence="8">
    <location>
        <begin position="380"/>
        <end position="401"/>
    </location>
</feature>
<feature type="transmembrane region" description="Helical" evidence="8">
    <location>
        <begin position="88"/>
        <end position="107"/>
    </location>
</feature>
<feature type="transmembrane region" description="Helical" evidence="8">
    <location>
        <begin position="59"/>
        <end position="76"/>
    </location>
</feature>
<feature type="transmembrane region" description="Helical" evidence="8">
    <location>
        <begin position="119"/>
        <end position="138"/>
    </location>
</feature>
<reference evidence="9 10" key="1">
    <citation type="journal article" date="2016" name="Nat. Commun.">
        <title>Thousands of microbial genomes shed light on interconnected biogeochemical processes in an aquifer system.</title>
        <authorList>
            <person name="Anantharaman K."/>
            <person name="Brown C.T."/>
            <person name="Hug L.A."/>
            <person name="Sharon I."/>
            <person name="Castelle C.J."/>
            <person name="Probst A.J."/>
            <person name="Thomas B.C."/>
            <person name="Singh A."/>
            <person name="Wilkins M.J."/>
            <person name="Karaoz U."/>
            <person name="Brodie E.L."/>
            <person name="Williams K.H."/>
            <person name="Hubbard S.S."/>
            <person name="Banfield J.F."/>
        </authorList>
    </citation>
    <scope>NUCLEOTIDE SEQUENCE [LARGE SCALE GENOMIC DNA]</scope>
</reference>
<gene>
    <name evidence="9" type="ORF">A3G33_09470</name>
</gene>
<dbReference type="Pfam" id="PF03219">
    <property type="entry name" value="TLC"/>
    <property type="match status" value="1"/>
</dbReference>
<evidence type="ECO:0000256" key="8">
    <source>
        <dbReference type="RuleBase" id="RU363121"/>
    </source>
</evidence>
<dbReference type="Gene3D" id="1.20.1250.20">
    <property type="entry name" value="MFS general substrate transporter like domains"/>
    <property type="match status" value="1"/>
</dbReference>
<dbReference type="InterPro" id="IPR016024">
    <property type="entry name" value="ARM-type_fold"/>
</dbReference>
<evidence type="ECO:0000313" key="9">
    <source>
        <dbReference type="EMBL" id="OGW97410.1"/>
    </source>
</evidence>
<accession>A0A1G1KWW3</accession>
<keyword evidence="3 8" id="KW-0812">Transmembrane</keyword>
<comment type="subcellular location">
    <subcellularLocation>
        <location evidence="1 8">Membrane</location>
        <topology evidence="1 8">Multi-pass membrane protein</topology>
    </subcellularLocation>
</comment>
<dbReference type="PANTHER" id="PTHR43596">
    <property type="entry name" value="ADP,ATP CARRIER PROTEIN"/>
    <property type="match status" value="1"/>
</dbReference>
<dbReference type="GO" id="GO:0005471">
    <property type="term" value="F:ATP:ADP antiporter activity"/>
    <property type="evidence" value="ECO:0007669"/>
    <property type="project" value="InterPro"/>
</dbReference>
<dbReference type="PANTHER" id="PTHR43596:SF1">
    <property type="entry name" value="ADP,ATP CARRIER PROTEIN"/>
    <property type="match status" value="1"/>
</dbReference>
<dbReference type="Proteomes" id="UP000178187">
    <property type="component" value="Unassembled WGS sequence"/>
</dbReference>
<keyword evidence="2 8" id="KW-0813">Transport</keyword>
<comment type="similarity">
    <text evidence="8">Belongs to the ADP/ATP translocase tlc family.</text>
</comment>
<keyword evidence="6 8" id="KW-1133">Transmembrane helix</keyword>
<dbReference type="GO" id="GO:0016020">
    <property type="term" value="C:membrane"/>
    <property type="evidence" value="ECO:0007669"/>
    <property type="project" value="UniProtKB-SubCell"/>
</dbReference>
<evidence type="ECO:0000256" key="6">
    <source>
        <dbReference type="ARBA" id="ARBA00022989"/>
    </source>
</evidence>